<dbReference type="EMBL" id="VYDA01000350">
    <property type="protein sequence ID" value="MYH61976.1"/>
    <property type="molecule type" value="Genomic_DNA"/>
</dbReference>
<gene>
    <name evidence="3" type="ORF">F4148_09515</name>
</gene>
<protein>
    <submittedName>
        <fullName evidence="3">Zinc ribbon domain-containing protein</fullName>
    </submittedName>
</protein>
<dbReference type="Pfam" id="PF13248">
    <property type="entry name" value="Zn_ribbon_3"/>
    <property type="match status" value="1"/>
</dbReference>
<accession>A0A6B1G3J0</accession>
<name>A0A6B1G3J0_9CHLR</name>
<evidence type="ECO:0000313" key="3">
    <source>
        <dbReference type="EMBL" id="MYH61976.1"/>
    </source>
</evidence>
<proteinExistence type="predicted"/>
<comment type="caution">
    <text evidence="3">The sequence shown here is derived from an EMBL/GenBank/DDBJ whole genome shotgun (WGS) entry which is preliminary data.</text>
</comment>
<evidence type="ECO:0000256" key="1">
    <source>
        <dbReference type="SAM" id="Phobius"/>
    </source>
</evidence>
<keyword evidence="1" id="KW-0812">Transmembrane</keyword>
<organism evidence="3">
    <name type="scientific">Caldilineaceae bacterium SB0675_bin_29</name>
    <dbReference type="NCBI Taxonomy" id="2605266"/>
    <lineage>
        <taxon>Bacteria</taxon>
        <taxon>Bacillati</taxon>
        <taxon>Chloroflexota</taxon>
        <taxon>Caldilineae</taxon>
        <taxon>Caldilineales</taxon>
        <taxon>Caldilineaceae</taxon>
    </lineage>
</organism>
<keyword evidence="1" id="KW-1133">Transmembrane helix</keyword>
<evidence type="ECO:0000259" key="2">
    <source>
        <dbReference type="Pfam" id="PF13248"/>
    </source>
</evidence>
<dbReference type="AlphaFoldDB" id="A0A6B1G3J0"/>
<feature type="domain" description="Putative zinc-ribbon" evidence="2">
    <location>
        <begin position="83"/>
        <end position="107"/>
    </location>
</feature>
<reference evidence="3" key="1">
    <citation type="submission" date="2019-09" db="EMBL/GenBank/DDBJ databases">
        <title>Characterisation of the sponge microbiome using genome-centric metagenomics.</title>
        <authorList>
            <person name="Engelberts J.P."/>
            <person name="Robbins S.J."/>
            <person name="De Goeij J.M."/>
            <person name="Aranda M."/>
            <person name="Bell S.C."/>
            <person name="Webster N.S."/>
        </authorList>
    </citation>
    <scope>NUCLEOTIDE SEQUENCE</scope>
    <source>
        <strain evidence="3">SB0675_bin_29</strain>
    </source>
</reference>
<dbReference type="InterPro" id="IPR059113">
    <property type="entry name" value="Znf_ribbon"/>
</dbReference>
<keyword evidence="1" id="KW-0472">Membrane</keyword>
<sequence length="121" mass="13186">MEIPQIDLPALLGPTEAYIIGAPFAAIWLLSGIVSAMVANNKGRSGCSWFLLGFLLGPLGLILSFAVSKNQPVLEQRLVQRGEMQYCPYCAELIRAEAIKCRYCGEGFGGDQSSSHSIYMR</sequence>
<feature type="transmembrane region" description="Helical" evidence="1">
    <location>
        <begin position="17"/>
        <end position="39"/>
    </location>
</feature>
<feature type="transmembrane region" description="Helical" evidence="1">
    <location>
        <begin position="46"/>
        <end position="67"/>
    </location>
</feature>